<dbReference type="CDD" id="cd00082">
    <property type="entry name" value="HisKA"/>
    <property type="match status" value="1"/>
</dbReference>
<reference evidence="10 11" key="1">
    <citation type="journal article" date="2013" name="J. Bacteriol.">
        <title>Roles of HynAB and Ech, the only two hydrogenases found in the model sulfate reducer Desulfovibrio gigas.</title>
        <authorList>
            <person name="Morais-Silva F.O."/>
            <person name="Santos C.I."/>
            <person name="Rodrigues R."/>
            <person name="Pereira I.A."/>
            <person name="Rodrigues-Pousada C."/>
        </authorList>
    </citation>
    <scope>NUCLEOTIDE SEQUENCE [LARGE SCALE GENOMIC DNA]</scope>
    <source>
        <strain evidence="11">ATCC 19364 / DSM 1382 / NCIMB 9332 / VKM B-1759</strain>
    </source>
</reference>
<dbReference type="PROSITE" id="PS50109">
    <property type="entry name" value="HIS_KIN"/>
    <property type="match status" value="1"/>
</dbReference>
<dbReference type="InterPro" id="IPR001610">
    <property type="entry name" value="PAC"/>
</dbReference>
<dbReference type="SUPFAM" id="SSF55785">
    <property type="entry name" value="PYP-like sensor domain (PAS domain)"/>
    <property type="match status" value="2"/>
</dbReference>
<protein>
    <recommendedName>
        <fullName evidence="2">histidine kinase</fullName>
        <ecNumber evidence="2">2.7.13.3</ecNumber>
    </recommendedName>
</protein>
<dbReference type="AlphaFoldDB" id="T2GBT6"/>
<evidence type="ECO:0000256" key="4">
    <source>
        <dbReference type="ARBA" id="ARBA00022679"/>
    </source>
</evidence>
<organism evidence="10 11">
    <name type="scientific">Megalodesulfovibrio gigas (strain ATCC 19364 / DSM 1382 / NCIMB 9332 / VKM B-1759)</name>
    <name type="common">Desulfovibrio gigas</name>
    <dbReference type="NCBI Taxonomy" id="1121448"/>
    <lineage>
        <taxon>Bacteria</taxon>
        <taxon>Pseudomonadati</taxon>
        <taxon>Thermodesulfobacteriota</taxon>
        <taxon>Desulfovibrionia</taxon>
        <taxon>Desulfovibrionales</taxon>
        <taxon>Desulfovibrionaceae</taxon>
        <taxon>Megalodesulfovibrio</taxon>
    </lineage>
</organism>
<keyword evidence="6" id="KW-0472">Membrane</keyword>
<dbReference type="InterPro" id="IPR036097">
    <property type="entry name" value="HisK_dim/P_sf"/>
</dbReference>
<dbReference type="Gene3D" id="3.30.565.10">
    <property type="entry name" value="Histidine kinase-like ATPase, C-terminal domain"/>
    <property type="match status" value="1"/>
</dbReference>
<dbReference type="Gene3D" id="3.40.190.10">
    <property type="entry name" value="Periplasmic binding protein-like II"/>
    <property type="match status" value="2"/>
</dbReference>
<dbReference type="Pfam" id="PF00512">
    <property type="entry name" value="HisKA"/>
    <property type="match status" value="1"/>
</dbReference>
<dbReference type="eggNOG" id="COG2202">
    <property type="taxonomic scope" value="Bacteria"/>
</dbReference>
<keyword evidence="6" id="KW-0812">Transmembrane</keyword>
<dbReference type="Proteomes" id="UP000016587">
    <property type="component" value="Chromosome"/>
</dbReference>
<keyword evidence="5" id="KW-0418">Kinase</keyword>
<dbReference type="HOGENOM" id="CLU_000445_114_69_7"/>
<evidence type="ECO:0000256" key="1">
    <source>
        <dbReference type="ARBA" id="ARBA00000085"/>
    </source>
</evidence>
<dbReference type="SUPFAM" id="SSF47384">
    <property type="entry name" value="Homodimeric domain of signal transducing histidine kinase"/>
    <property type="match status" value="1"/>
</dbReference>
<dbReference type="Pfam" id="PF08447">
    <property type="entry name" value="PAS_3"/>
    <property type="match status" value="1"/>
</dbReference>
<evidence type="ECO:0000256" key="2">
    <source>
        <dbReference type="ARBA" id="ARBA00012438"/>
    </source>
</evidence>
<comment type="catalytic activity">
    <reaction evidence="1">
        <text>ATP + protein L-histidine = ADP + protein N-phospho-L-histidine.</text>
        <dbReference type="EC" id="2.7.13.3"/>
    </reaction>
</comment>
<dbReference type="eggNOG" id="COG2199">
    <property type="taxonomic scope" value="Bacteria"/>
</dbReference>
<accession>T2GBT6</accession>
<dbReference type="InterPro" id="IPR004358">
    <property type="entry name" value="Sig_transdc_His_kin-like_C"/>
</dbReference>
<evidence type="ECO:0000259" key="9">
    <source>
        <dbReference type="PROSITE" id="PS50113"/>
    </source>
</evidence>
<dbReference type="InterPro" id="IPR003594">
    <property type="entry name" value="HATPase_dom"/>
</dbReference>
<dbReference type="Gene3D" id="1.10.287.130">
    <property type="match status" value="1"/>
</dbReference>
<dbReference type="PANTHER" id="PTHR43304">
    <property type="entry name" value="PHYTOCHROME-LIKE PROTEIN CPH1"/>
    <property type="match status" value="1"/>
</dbReference>
<feature type="transmembrane region" description="Helical" evidence="6">
    <location>
        <begin position="274"/>
        <end position="294"/>
    </location>
</feature>
<dbReference type="PANTHER" id="PTHR43304:SF1">
    <property type="entry name" value="PAC DOMAIN-CONTAINING PROTEIN"/>
    <property type="match status" value="1"/>
</dbReference>
<evidence type="ECO:0000256" key="6">
    <source>
        <dbReference type="SAM" id="Phobius"/>
    </source>
</evidence>
<feature type="chain" id="PRO_5012633095" description="histidine kinase" evidence="7">
    <location>
        <begin position="16"/>
        <end position="816"/>
    </location>
</feature>
<dbReference type="InterPro" id="IPR035965">
    <property type="entry name" value="PAS-like_dom_sf"/>
</dbReference>
<dbReference type="InterPro" id="IPR000700">
    <property type="entry name" value="PAS-assoc_C"/>
</dbReference>
<dbReference type="PATRIC" id="fig|1121448.10.peg.1538"/>
<keyword evidence="4" id="KW-0808">Transferase</keyword>
<evidence type="ECO:0000313" key="10">
    <source>
        <dbReference type="EMBL" id="AGW13382.1"/>
    </source>
</evidence>
<feature type="domain" description="PAC" evidence="9">
    <location>
        <begin position="388"/>
        <end position="441"/>
    </location>
</feature>
<dbReference type="eggNOG" id="COG2205">
    <property type="taxonomic scope" value="Bacteria"/>
</dbReference>
<dbReference type="InterPro" id="IPR005467">
    <property type="entry name" value="His_kinase_dom"/>
</dbReference>
<keyword evidence="6" id="KW-1133">Transmembrane helix</keyword>
<evidence type="ECO:0000256" key="7">
    <source>
        <dbReference type="SAM" id="SignalP"/>
    </source>
</evidence>
<dbReference type="PRINTS" id="PR00344">
    <property type="entry name" value="BCTRLSENSOR"/>
</dbReference>
<dbReference type="InterPro" id="IPR013655">
    <property type="entry name" value="PAS_fold_3"/>
</dbReference>
<evidence type="ECO:0000256" key="5">
    <source>
        <dbReference type="ARBA" id="ARBA00022777"/>
    </source>
</evidence>
<dbReference type="Pfam" id="PF00497">
    <property type="entry name" value="SBP_bac_3"/>
    <property type="match status" value="1"/>
</dbReference>
<keyword evidence="11" id="KW-1185">Reference proteome</keyword>
<dbReference type="Pfam" id="PF02518">
    <property type="entry name" value="HATPase_c"/>
    <property type="match status" value="1"/>
</dbReference>
<evidence type="ECO:0000313" key="11">
    <source>
        <dbReference type="Proteomes" id="UP000016587"/>
    </source>
</evidence>
<dbReference type="CDD" id="cd01007">
    <property type="entry name" value="PBP2_BvgS_HisK_like"/>
    <property type="match status" value="1"/>
</dbReference>
<sequence>MALAWILACVAPCLAASPTLTTEEQGFLAGHPILRVGVDPGFPPMEFMDRTGRLRGMSLDYLQLLETRLGLRLVVAGDIPWDETIKKIRARELDILSCVAETERRKGFLVYTQPYLTVPSVIVVRNDFPLTCNGPAVTLASLAGRTMAAAEGGYSFDRLRTDFPQIPLLITHSPGAALEAVALGKADAALENLVTASQFIKDLGLLNLTIAGRSEYGDDHLTMGVRSDWPILVEILNKGLASITKEEHAAILARWSTAQLTPIQEPIFFSTPTLMTILLVFGTALLLFFGWNWWLRRQIHRRRQAETALRDSEARVAMILAATGDGLWQCDLATGACHFSPSWYSLFGYAQGDMPARWGAFEHLTHLEDQPALLALRKGACMDENGRFRVELRMLRKDGVWLPVLARGKVVEYDADGAPRVVAGVHSDITIRKQTEQALCASEQRARSLFENSPVSLWDEDYSDVKLYLDGLRTQGVRDIRAYFEAHPQALRYVVALVKVRQVNATTLALFEAPDEQTLLRSIDAVLCESAYQAVLEGLTAFCNGSTTFEVETQHMTLTGKTLQVLLRARIAKGSEDTWDQMLVSMQDITALKEAETLRQEMDRITHHDLKNPLAAIIGLPRLVLEDETLPPQHRKTMEMLHETGRRMLRMINLSLDLYKMERRAYRLAPVPVDMAAVAADVVAQARATAAERNLTVHLLREDGPGAYMALGEELLIFSLLSNLVTNAMEASDKGSTVSVSLERNLHWISCRVHNHGLVPDHIRDQVFEKHVTTKPGGTGLGCYSARLMAETMRGDIALASSPAAGTTVTVRLPRT</sequence>
<dbReference type="KEGG" id="dgg:DGI_1542"/>
<dbReference type="GO" id="GO:0000155">
    <property type="term" value="F:phosphorelay sensor kinase activity"/>
    <property type="evidence" value="ECO:0007669"/>
    <property type="project" value="InterPro"/>
</dbReference>
<dbReference type="Gene3D" id="3.30.450.20">
    <property type="entry name" value="PAS domain"/>
    <property type="match status" value="2"/>
</dbReference>
<feature type="domain" description="Histidine kinase" evidence="8">
    <location>
        <begin position="605"/>
        <end position="816"/>
    </location>
</feature>
<dbReference type="SUPFAM" id="SSF53850">
    <property type="entry name" value="Periplasmic binding protein-like II"/>
    <property type="match status" value="1"/>
</dbReference>
<dbReference type="InterPro" id="IPR052162">
    <property type="entry name" value="Sensor_kinase/Photoreceptor"/>
</dbReference>
<dbReference type="EMBL" id="CP006585">
    <property type="protein sequence ID" value="AGW13382.1"/>
    <property type="molecule type" value="Genomic_DNA"/>
</dbReference>
<dbReference type="STRING" id="1121448.DGI_1542"/>
<dbReference type="InterPro" id="IPR036890">
    <property type="entry name" value="HATPase_C_sf"/>
</dbReference>
<dbReference type="InterPro" id="IPR003661">
    <property type="entry name" value="HisK_dim/P_dom"/>
</dbReference>
<keyword evidence="7" id="KW-0732">Signal</keyword>
<dbReference type="SUPFAM" id="SSF55874">
    <property type="entry name" value="ATPase domain of HSP90 chaperone/DNA topoisomerase II/histidine kinase"/>
    <property type="match status" value="1"/>
</dbReference>
<proteinExistence type="predicted"/>
<reference evidence="11" key="2">
    <citation type="submission" date="2013-07" db="EMBL/GenBank/DDBJ databases">
        <authorList>
            <person name="Morais-Silva F.O."/>
            <person name="Rezende A.M."/>
            <person name="Pimentel C."/>
            <person name="Resende D.M."/>
            <person name="Santos C.I."/>
            <person name="Clemente C."/>
            <person name="de Oliveira L.M."/>
            <person name="da Silva S.M."/>
            <person name="Costa D.A."/>
            <person name="Varela-Raposo A."/>
            <person name="Horacio E.C.A."/>
            <person name="Matos M."/>
            <person name="Flores O."/>
            <person name="Ruiz J.C."/>
            <person name="Rodrigues-Pousada C."/>
        </authorList>
    </citation>
    <scope>NUCLEOTIDE SEQUENCE [LARGE SCALE GENOMIC DNA]</scope>
    <source>
        <strain evidence="11">ATCC 19364 / DSM 1382 / NCIMB 9332 / VKM B-1759</strain>
    </source>
</reference>
<dbReference type="eggNOG" id="COG0834">
    <property type="taxonomic scope" value="Bacteria"/>
</dbReference>
<gene>
    <name evidence="10" type="ORF">DGI_1542</name>
</gene>
<dbReference type="SMART" id="SM00086">
    <property type="entry name" value="PAC"/>
    <property type="match status" value="1"/>
</dbReference>
<dbReference type="SMART" id="SM00062">
    <property type="entry name" value="PBPb"/>
    <property type="match status" value="1"/>
</dbReference>
<dbReference type="SMART" id="SM00387">
    <property type="entry name" value="HATPase_c"/>
    <property type="match status" value="1"/>
</dbReference>
<keyword evidence="3" id="KW-0597">Phosphoprotein</keyword>
<name>T2GBT6_MEGG1</name>
<evidence type="ECO:0000259" key="8">
    <source>
        <dbReference type="PROSITE" id="PS50109"/>
    </source>
</evidence>
<dbReference type="NCBIfam" id="TIGR00229">
    <property type="entry name" value="sensory_box"/>
    <property type="match status" value="1"/>
</dbReference>
<dbReference type="InterPro" id="IPR000014">
    <property type="entry name" value="PAS"/>
</dbReference>
<evidence type="ECO:0000256" key="3">
    <source>
        <dbReference type="ARBA" id="ARBA00022553"/>
    </source>
</evidence>
<dbReference type="EC" id="2.7.13.3" evidence="2"/>
<dbReference type="SMART" id="SM00388">
    <property type="entry name" value="HisKA"/>
    <property type="match status" value="1"/>
</dbReference>
<dbReference type="InterPro" id="IPR001638">
    <property type="entry name" value="Solute-binding_3/MltF_N"/>
</dbReference>
<dbReference type="PROSITE" id="PS50113">
    <property type="entry name" value="PAC"/>
    <property type="match status" value="1"/>
</dbReference>
<dbReference type="CDD" id="cd00130">
    <property type="entry name" value="PAS"/>
    <property type="match status" value="1"/>
</dbReference>
<feature type="signal peptide" evidence="7">
    <location>
        <begin position="1"/>
        <end position="15"/>
    </location>
</feature>